<dbReference type="RefSeq" id="WP_370397473.1">
    <property type="nucleotide sequence ID" value="NZ_JALBUT010000008.1"/>
</dbReference>
<dbReference type="InterPro" id="IPR007634">
    <property type="entry name" value="RNA_pol_sigma_54_DNA-bd"/>
</dbReference>
<gene>
    <name evidence="12" type="primary">rpoN</name>
    <name evidence="12" type="ORF">MOX91_07510</name>
</gene>
<evidence type="ECO:0000256" key="8">
    <source>
        <dbReference type="ARBA" id="ARBA00023163"/>
    </source>
</evidence>
<reference evidence="12 13" key="1">
    <citation type="submission" date="2022-03" db="EMBL/GenBank/DDBJ databases">
        <title>Novel taxa within the pig intestine.</title>
        <authorList>
            <person name="Wylensek D."/>
            <person name="Bishof K."/>
            <person name="Afrizal A."/>
            <person name="Clavel T."/>
        </authorList>
    </citation>
    <scope>NUCLEOTIDE SEQUENCE [LARGE SCALE GENOMIC DNA]</scope>
    <source>
        <strain evidence="12 13">CLA-KB-P66</strain>
    </source>
</reference>
<evidence type="ECO:0000313" key="12">
    <source>
        <dbReference type="EMBL" id="MDX8416019.1"/>
    </source>
</evidence>
<dbReference type="Gene3D" id="1.10.10.60">
    <property type="entry name" value="Homeodomain-like"/>
    <property type="match status" value="1"/>
</dbReference>
<dbReference type="Pfam" id="PF00309">
    <property type="entry name" value="Sigma54_AID"/>
    <property type="match status" value="1"/>
</dbReference>
<evidence type="ECO:0000259" key="11">
    <source>
        <dbReference type="Pfam" id="PF04963"/>
    </source>
</evidence>
<evidence type="ECO:0000256" key="6">
    <source>
        <dbReference type="ARBA" id="ARBA00023082"/>
    </source>
</evidence>
<dbReference type="PANTHER" id="PTHR32248:SF4">
    <property type="entry name" value="RNA POLYMERASE SIGMA-54 FACTOR"/>
    <property type="match status" value="1"/>
</dbReference>
<evidence type="ECO:0000256" key="9">
    <source>
        <dbReference type="SAM" id="MobiDB-lite"/>
    </source>
</evidence>
<dbReference type="PANTHER" id="PTHR32248">
    <property type="entry name" value="RNA POLYMERASE SIGMA-54 FACTOR"/>
    <property type="match status" value="1"/>
</dbReference>
<evidence type="ECO:0000256" key="5">
    <source>
        <dbReference type="ARBA" id="ARBA00023015"/>
    </source>
</evidence>
<evidence type="ECO:0000256" key="1">
    <source>
        <dbReference type="ARBA" id="ARBA00008798"/>
    </source>
</evidence>
<evidence type="ECO:0000256" key="3">
    <source>
        <dbReference type="ARBA" id="ARBA00022679"/>
    </source>
</evidence>
<sequence length="440" mass="50055">MELSQNIKLGQIQRPTLKMYQSLKILQASALDLQTLIKSELNENPMLEEIKPDSETLSLDGLESGASTPDAQKAHDYLLNIQTQSESFEEHLQKQAAMEIKDIEILRAFLFLQNHLDERGFLEADAFECGTREGLKKQNLEKALEFMQSCEPAGVGARDYRECFMIQLRQKRQENSLAFKILDKAYELLQKRKIKEIARMLGASPSEVETAISQIATLDLAPAKNFQTEEAKAIFADVKFEKIGGKWQASLTKEYLPKLAINDSYRQKIASGAISKKEDKSYIKTKLRDAKNVIEAIEKRQSTLLKIANVILETQIDFFEHGIAYLKPLTMKSVAERLGLHHTTISRAIAEKYAQIETKLLPMRYFFSTGYAKENGFVSNTSVKDEIKKIVKSENPRKPYSDLQIAEMLNDSGLNIARRTIAKYRESLNIPPKNLRKKEA</sequence>
<accession>A0ABU4WIH9</accession>
<dbReference type="Pfam" id="PF04963">
    <property type="entry name" value="Sigma54_CBD"/>
    <property type="match status" value="1"/>
</dbReference>
<dbReference type="PRINTS" id="PR00045">
    <property type="entry name" value="SIGMA54FCT"/>
</dbReference>
<keyword evidence="8" id="KW-0804">Transcription</keyword>
<dbReference type="InterPro" id="IPR007046">
    <property type="entry name" value="RNA_pol_sigma_54_core-bd"/>
</dbReference>
<keyword evidence="7" id="KW-0238">DNA-binding</keyword>
<name>A0ABU4WIH9_9BACT</name>
<evidence type="ECO:0000259" key="10">
    <source>
        <dbReference type="Pfam" id="PF04552"/>
    </source>
</evidence>
<dbReference type="PROSITE" id="PS00718">
    <property type="entry name" value="SIGMA54_2"/>
    <property type="match status" value="1"/>
</dbReference>
<keyword evidence="6" id="KW-0731">Sigma factor</keyword>
<proteinExistence type="inferred from homology"/>
<keyword evidence="3" id="KW-0808">Transferase</keyword>
<evidence type="ECO:0000256" key="7">
    <source>
        <dbReference type="ARBA" id="ARBA00023125"/>
    </source>
</evidence>
<protein>
    <submittedName>
        <fullName evidence="12">RNA polymerase factor sigma-54</fullName>
    </submittedName>
</protein>
<comment type="caution">
    <text evidence="12">The sequence shown here is derived from an EMBL/GenBank/DDBJ whole genome shotgun (WGS) entry which is preliminary data.</text>
</comment>
<evidence type="ECO:0000256" key="2">
    <source>
        <dbReference type="ARBA" id="ARBA00022478"/>
    </source>
</evidence>
<dbReference type="NCBIfam" id="TIGR02395">
    <property type="entry name" value="rpoN_sigma"/>
    <property type="match status" value="1"/>
</dbReference>
<feature type="domain" description="RNA polymerase sigma factor 54 DNA-binding" evidence="10">
    <location>
        <begin position="281"/>
        <end position="438"/>
    </location>
</feature>
<organism evidence="12 13">
    <name type="scientific">Intestinicryptomonas porci</name>
    <dbReference type="NCBI Taxonomy" id="2926320"/>
    <lineage>
        <taxon>Bacteria</taxon>
        <taxon>Pseudomonadati</taxon>
        <taxon>Verrucomicrobiota</taxon>
        <taxon>Opitutia</taxon>
        <taxon>Opitutales</taxon>
        <taxon>Intestinicryptomonaceae</taxon>
        <taxon>Intestinicryptomonas</taxon>
    </lineage>
</organism>
<evidence type="ECO:0000313" key="13">
    <source>
        <dbReference type="Proteomes" id="UP001275932"/>
    </source>
</evidence>
<evidence type="ECO:0000256" key="4">
    <source>
        <dbReference type="ARBA" id="ARBA00022695"/>
    </source>
</evidence>
<dbReference type="InterPro" id="IPR000394">
    <property type="entry name" value="RNA_pol_sigma_54"/>
</dbReference>
<dbReference type="Proteomes" id="UP001275932">
    <property type="component" value="Unassembled WGS sequence"/>
</dbReference>
<dbReference type="PIRSF" id="PIRSF000774">
    <property type="entry name" value="RpoN"/>
    <property type="match status" value="1"/>
</dbReference>
<feature type="region of interest" description="Disordered" evidence="9">
    <location>
        <begin position="47"/>
        <end position="68"/>
    </location>
</feature>
<dbReference type="EMBL" id="JALBUT010000008">
    <property type="protein sequence ID" value="MDX8416019.1"/>
    <property type="molecule type" value="Genomic_DNA"/>
</dbReference>
<keyword evidence="2" id="KW-0240">DNA-directed RNA polymerase</keyword>
<keyword evidence="5" id="KW-0805">Transcription regulation</keyword>
<dbReference type="PROSITE" id="PS50044">
    <property type="entry name" value="SIGMA54_3"/>
    <property type="match status" value="1"/>
</dbReference>
<comment type="similarity">
    <text evidence="1">Belongs to the sigma-54 factor family.</text>
</comment>
<keyword evidence="4" id="KW-0548">Nucleotidyltransferase</keyword>
<dbReference type="InterPro" id="IPR038709">
    <property type="entry name" value="RpoN_core-bd_sf"/>
</dbReference>
<dbReference type="Pfam" id="PF04552">
    <property type="entry name" value="Sigma54_DBD"/>
    <property type="match status" value="1"/>
</dbReference>
<keyword evidence="13" id="KW-1185">Reference proteome</keyword>
<feature type="domain" description="RNA polymerase sigma factor 54 core-binding" evidence="11">
    <location>
        <begin position="80"/>
        <end position="265"/>
    </location>
</feature>
<dbReference type="Gene3D" id="1.10.10.1330">
    <property type="entry name" value="RNA polymerase sigma-54 factor, core-binding domain"/>
    <property type="match status" value="1"/>
</dbReference>